<accession>A0ABU7LP32</accession>
<dbReference type="SUPFAM" id="SSF51419">
    <property type="entry name" value="PLP-binding barrel"/>
    <property type="match status" value="1"/>
</dbReference>
<evidence type="ECO:0000256" key="4">
    <source>
        <dbReference type="ARBA" id="ARBA00022898"/>
    </source>
</evidence>
<comment type="catalytic activity">
    <reaction evidence="1 6">
        <text>L-alanine = D-alanine</text>
        <dbReference type="Rhea" id="RHEA:20249"/>
        <dbReference type="ChEBI" id="CHEBI:57416"/>
        <dbReference type="ChEBI" id="CHEBI:57972"/>
        <dbReference type="EC" id="5.1.1.1"/>
    </reaction>
</comment>
<dbReference type="InterPro" id="IPR000821">
    <property type="entry name" value="Ala_racemase"/>
</dbReference>
<evidence type="ECO:0000256" key="3">
    <source>
        <dbReference type="ARBA" id="ARBA00013089"/>
    </source>
</evidence>
<comment type="function">
    <text evidence="6">Catalyzes the interconversion of L-alanine and D-alanine. May also act on other amino acids.</text>
</comment>
<dbReference type="Pfam" id="PF01168">
    <property type="entry name" value="Ala_racemase_N"/>
    <property type="match status" value="1"/>
</dbReference>
<dbReference type="NCBIfam" id="TIGR00492">
    <property type="entry name" value="alr"/>
    <property type="match status" value="1"/>
</dbReference>
<comment type="similarity">
    <text evidence="6">Belongs to the alanine racemase family.</text>
</comment>
<dbReference type="EC" id="5.1.1.1" evidence="3 6"/>
<dbReference type="Pfam" id="PF00842">
    <property type="entry name" value="Ala_racemase_C"/>
    <property type="match status" value="1"/>
</dbReference>
<gene>
    <name evidence="8" type="primary">alr</name>
    <name evidence="8" type="ORF">V0U79_04815</name>
</gene>
<keyword evidence="4 6" id="KW-0663">Pyridoxal phosphate</keyword>
<comment type="caution">
    <text evidence="8">The sequence shown here is derived from an EMBL/GenBank/DDBJ whole genome shotgun (WGS) entry which is preliminary data.</text>
</comment>
<evidence type="ECO:0000256" key="5">
    <source>
        <dbReference type="ARBA" id="ARBA00023235"/>
    </source>
</evidence>
<reference evidence="8 9" key="1">
    <citation type="submission" date="2024-01" db="EMBL/GenBank/DDBJ databases">
        <title>Hyphobacterium bacterium isolated from marine sediment.</title>
        <authorList>
            <person name="Zhao S."/>
        </authorList>
    </citation>
    <scope>NUCLEOTIDE SEQUENCE [LARGE SCALE GENOMIC DNA]</scope>
    <source>
        <strain evidence="9">HN65</strain>
    </source>
</reference>
<evidence type="ECO:0000313" key="9">
    <source>
        <dbReference type="Proteomes" id="UP001354971"/>
    </source>
</evidence>
<protein>
    <recommendedName>
        <fullName evidence="3 6">Alanine racemase</fullName>
        <ecNumber evidence="3 6">5.1.1.1</ecNumber>
    </recommendedName>
</protein>
<evidence type="ECO:0000256" key="1">
    <source>
        <dbReference type="ARBA" id="ARBA00000316"/>
    </source>
</evidence>
<evidence type="ECO:0000259" key="7">
    <source>
        <dbReference type="SMART" id="SM01005"/>
    </source>
</evidence>
<evidence type="ECO:0000313" key="8">
    <source>
        <dbReference type="EMBL" id="MEE2525679.1"/>
    </source>
</evidence>
<dbReference type="InterPro" id="IPR029066">
    <property type="entry name" value="PLP-binding_barrel"/>
</dbReference>
<dbReference type="GO" id="GO:0016491">
    <property type="term" value="F:oxidoreductase activity"/>
    <property type="evidence" value="ECO:0007669"/>
    <property type="project" value="UniProtKB-KW"/>
</dbReference>
<organism evidence="8 9">
    <name type="scientific">Hyphobacterium lacteum</name>
    <dbReference type="NCBI Taxonomy" id="3116575"/>
    <lineage>
        <taxon>Bacteria</taxon>
        <taxon>Pseudomonadati</taxon>
        <taxon>Pseudomonadota</taxon>
        <taxon>Alphaproteobacteria</taxon>
        <taxon>Maricaulales</taxon>
        <taxon>Maricaulaceae</taxon>
        <taxon>Hyphobacterium</taxon>
    </lineage>
</organism>
<dbReference type="PANTHER" id="PTHR30511">
    <property type="entry name" value="ALANINE RACEMASE"/>
    <property type="match status" value="1"/>
</dbReference>
<feature type="active site" description="Proton acceptor; specific for D-alanine" evidence="6">
    <location>
        <position position="35"/>
    </location>
</feature>
<dbReference type="RefSeq" id="WP_330198337.1">
    <property type="nucleotide sequence ID" value="NZ_JAZDRP010000002.1"/>
</dbReference>
<keyword evidence="8" id="KW-0560">Oxidoreductase</keyword>
<comment type="cofactor">
    <cofactor evidence="2 6">
        <name>pyridoxal 5'-phosphate</name>
        <dbReference type="ChEBI" id="CHEBI:597326"/>
    </cofactor>
</comment>
<feature type="binding site" evidence="6">
    <location>
        <position position="131"/>
    </location>
    <ligand>
        <name>substrate</name>
    </ligand>
</feature>
<feature type="modified residue" description="N6-(pyridoxal phosphate)lysine" evidence="6">
    <location>
        <position position="35"/>
    </location>
</feature>
<keyword evidence="5 6" id="KW-0413">Isomerase</keyword>
<dbReference type="PANTHER" id="PTHR30511:SF0">
    <property type="entry name" value="ALANINE RACEMASE, CATABOLIC-RELATED"/>
    <property type="match status" value="1"/>
</dbReference>
<dbReference type="HAMAP" id="MF_01201">
    <property type="entry name" value="Ala_racemase"/>
    <property type="match status" value="1"/>
</dbReference>
<evidence type="ECO:0000256" key="2">
    <source>
        <dbReference type="ARBA" id="ARBA00001933"/>
    </source>
</evidence>
<sequence>MLSRPRLTIDLDAIAANYRLLQETVSPAECAAVIKADAYGMGAEAIGRHLLFKGCRAFFFAHPGEAAPLAAEIAEAGGRVFILNGLGGYTVRDFTDSGLIPVLNSLDEAWLWMNEAGDKPAALHLDTGMNRLGLPAIDDAAVQALQQQGLNLVHIMSHFACSEEPANPRNREQIERFTARYPAFGIAERSISNSAGCFLGSDAHFEMVRPGLALYGPQPSLGNRADLKIPYLFEAPVLQVRRVQAGETVGYGATHVFKTDGWSATIGAGYADGVPRCLSNRTHVFVGGKTAPIIGRVSMDSTVIDLTLHENPQSLAHARAQIYGPDIPVETQAEAAGLSPYELLTRIGGRTERAFKGRLD</sequence>
<dbReference type="EMBL" id="JAZDRP010000002">
    <property type="protein sequence ID" value="MEE2525679.1"/>
    <property type="molecule type" value="Genomic_DNA"/>
</dbReference>
<dbReference type="InterPro" id="IPR009006">
    <property type="entry name" value="Ala_racemase/Decarboxylase_C"/>
</dbReference>
<dbReference type="PRINTS" id="PR00992">
    <property type="entry name" value="ALARACEMASE"/>
</dbReference>
<comment type="pathway">
    <text evidence="6">Amino-acid biosynthesis; D-alanine biosynthesis; D-alanine from L-alanine: step 1/1.</text>
</comment>
<dbReference type="Gene3D" id="2.40.37.10">
    <property type="entry name" value="Lyase, Ornithine Decarboxylase, Chain A, domain 1"/>
    <property type="match status" value="1"/>
</dbReference>
<keyword evidence="9" id="KW-1185">Reference proteome</keyword>
<evidence type="ECO:0000256" key="6">
    <source>
        <dbReference type="HAMAP-Rule" id="MF_01201"/>
    </source>
</evidence>
<dbReference type="GO" id="GO:0008784">
    <property type="term" value="F:alanine racemase activity"/>
    <property type="evidence" value="ECO:0007669"/>
    <property type="project" value="UniProtKB-EC"/>
</dbReference>
<dbReference type="SMART" id="SM01005">
    <property type="entry name" value="Ala_racemase_C"/>
    <property type="match status" value="1"/>
</dbReference>
<feature type="active site" description="Proton acceptor; specific for L-alanine" evidence="6">
    <location>
        <position position="251"/>
    </location>
</feature>
<dbReference type="InterPro" id="IPR001608">
    <property type="entry name" value="Ala_racemase_N"/>
</dbReference>
<dbReference type="InterPro" id="IPR011079">
    <property type="entry name" value="Ala_racemase_C"/>
</dbReference>
<dbReference type="CDD" id="cd00430">
    <property type="entry name" value="PLPDE_III_AR"/>
    <property type="match status" value="1"/>
</dbReference>
<feature type="domain" description="Alanine racemase C-terminal" evidence="7">
    <location>
        <begin position="230"/>
        <end position="356"/>
    </location>
</feature>
<dbReference type="Proteomes" id="UP001354971">
    <property type="component" value="Unassembled WGS sequence"/>
</dbReference>
<proteinExistence type="inferred from homology"/>
<feature type="binding site" evidence="6">
    <location>
        <position position="299"/>
    </location>
    <ligand>
        <name>substrate</name>
    </ligand>
</feature>
<name>A0ABU7LP32_9PROT</name>
<dbReference type="SUPFAM" id="SSF50621">
    <property type="entry name" value="Alanine racemase C-terminal domain-like"/>
    <property type="match status" value="1"/>
</dbReference>
<dbReference type="Gene3D" id="3.20.20.10">
    <property type="entry name" value="Alanine racemase"/>
    <property type="match status" value="1"/>
</dbReference>